<feature type="domain" description="Nucleotidyl transferase" evidence="9">
    <location>
        <begin position="23"/>
        <end position="306"/>
    </location>
</feature>
<evidence type="ECO:0000256" key="2">
    <source>
        <dbReference type="ARBA" id="ARBA00012387"/>
    </source>
</evidence>
<keyword evidence="8" id="KW-0472">Membrane</keyword>
<evidence type="ECO:0000259" key="9">
    <source>
        <dbReference type="Pfam" id="PF00483"/>
    </source>
</evidence>
<dbReference type="EMBL" id="PHFL01000065">
    <property type="protein sequence ID" value="RFM23494.1"/>
    <property type="molecule type" value="Genomic_DNA"/>
</dbReference>
<dbReference type="GO" id="GO:0009298">
    <property type="term" value="P:GDP-mannose biosynthetic process"/>
    <property type="evidence" value="ECO:0007669"/>
    <property type="project" value="TreeGrafter"/>
</dbReference>
<dbReference type="SUPFAM" id="SSF53448">
    <property type="entry name" value="Nucleotide-diphospho-sugar transferases"/>
    <property type="match status" value="1"/>
</dbReference>
<evidence type="ECO:0000313" key="11">
    <source>
        <dbReference type="EMBL" id="RFM23494.1"/>
    </source>
</evidence>
<gene>
    <name evidence="11" type="ORF">D0433_10985</name>
</gene>
<dbReference type="Proteomes" id="UP000266389">
    <property type="component" value="Unassembled WGS sequence"/>
</dbReference>
<feature type="domain" description="MannoseP isomerase/GMP-like beta-helix" evidence="10">
    <location>
        <begin position="330"/>
        <end position="372"/>
    </location>
</feature>
<evidence type="ECO:0000256" key="4">
    <source>
        <dbReference type="ARBA" id="ARBA00022695"/>
    </source>
</evidence>
<evidence type="ECO:0000313" key="12">
    <source>
        <dbReference type="Proteomes" id="UP000266389"/>
    </source>
</evidence>
<dbReference type="InterPro" id="IPR051161">
    <property type="entry name" value="Mannose-6P_isomerase_type2"/>
</dbReference>
<dbReference type="Pfam" id="PF22640">
    <property type="entry name" value="ManC_GMP_beta-helix"/>
    <property type="match status" value="1"/>
</dbReference>
<proteinExistence type="inferred from homology"/>
<comment type="similarity">
    <text evidence="1">Belongs to the mannose-6-phosphate isomerase type 2 family.</text>
</comment>
<evidence type="ECO:0000259" key="10">
    <source>
        <dbReference type="Pfam" id="PF22640"/>
    </source>
</evidence>
<evidence type="ECO:0000256" key="8">
    <source>
        <dbReference type="SAM" id="Phobius"/>
    </source>
</evidence>
<evidence type="ECO:0000256" key="7">
    <source>
        <dbReference type="ARBA" id="ARBA00047343"/>
    </source>
</evidence>
<keyword evidence="4" id="KW-0548">Nucleotidyltransferase</keyword>
<dbReference type="GO" id="GO:0004475">
    <property type="term" value="F:mannose-1-phosphate guanylyltransferase (GTP) activity"/>
    <property type="evidence" value="ECO:0007669"/>
    <property type="project" value="UniProtKB-EC"/>
</dbReference>
<keyword evidence="8" id="KW-1133">Transmembrane helix</keyword>
<evidence type="ECO:0000256" key="1">
    <source>
        <dbReference type="ARBA" id="ARBA00006115"/>
    </source>
</evidence>
<dbReference type="EC" id="2.7.7.13" evidence="2"/>
<organism evidence="11 12">
    <name type="scientific">Candidatus Thermochlorobacter aerophilus</name>
    <dbReference type="NCBI Taxonomy" id="1868324"/>
    <lineage>
        <taxon>Bacteria</taxon>
        <taxon>Pseudomonadati</taxon>
        <taxon>Chlorobiota</taxon>
        <taxon>Chlorobiia</taxon>
        <taxon>Chlorobiales</taxon>
        <taxon>Candidatus Thermochlorobacteriaceae</taxon>
        <taxon>Candidatus Thermochlorobacter</taxon>
    </lineage>
</organism>
<dbReference type="Gene3D" id="3.90.550.10">
    <property type="entry name" value="Spore Coat Polysaccharide Biosynthesis Protein SpsA, Chain A"/>
    <property type="match status" value="1"/>
</dbReference>
<keyword evidence="5" id="KW-0547">Nucleotide-binding</keyword>
<protein>
    <recommendedName>
        <fullName evidence="2">mannose-1-phosphate guanylyltransferase</fullName>
        <ecNumber evidence="2">2.7.7.13</ecNumber>
    </recommendedName>
</protein>
<dbReference type="InterPro" id="IPR005835">
    <property type="entry name" value="NTP_transferase_dom"/>
</dbReference>
<dbReference type="CDD" id="cd02509">
    <property type="entry name" value="GDP-M1P_Guanylyltransferase"/>
    <property type="match status" value="1"/>
</dbReference>
<keyword evidence="3 11" id="KW-0808">Transferase</keyword>
<dbReference type="PANTHER" id="PTHR46390:SF1">
    <property type="entry name" value="MANNOSE-1-PHOSPHATE GUANYLYLTRANSFERASE"/>
    <property type="match status" value="1"/>
</dbReference>
<dbReference type="InterPro" id="IPR054566">
    <property type="entry name" value="ManC/GMP-like_b-helix"/>
</dbReference>
<comment type="catalytic activity">
    <reaction evidence="7">
        <text>alpha-D-mannose 1-phosphate + GTP + H(+) = GDP-alpha-D-mannose + diphosphate</text>
        <dbReference type="Rhea" id="RHEA:15229"/>
        <dbReference type="ChEBI" id="CHEBI:15378"/>
        <dbReference type="ChEBI" id="CHEBI:33019"/>
        <dbReference type="ChEBI" id="CHEBI:37565"/>
        <dbReference type="ChEBI" id="CHEBI:57527"/>
        <dbReference type="ChEBI" id="CHEBI:58409"/>
        <dbReference type="EC" id="2.7.7.13"/>
    </reaction>
</comment>
<dbReference type="InterPro" id="IPR029044">
    <property type="entry name" value="Nucleotide-diphossugar_trans"/>
</dbReference>
<dbReference type="GO" id="GO:0005525">
    <property type="term" value="F:GTP binding"/>
    <property type="evidence" value="ECO:0007669"/>
    <property type="project" value="UniProtKB-KW"/>
</dbReference>
<sequence>MTSQNGTYPYLQPEYPHNEYIYAVIMAGGVGSRLWPLSRRKMPKQFLDFFGDGSMIAKTVERLDGIVRPENILIITNKSGKALAKKQLPHIPTRNIIVEPIGRNTAPCIALATAYIKKRCPDAIACVLPADHLITDVKLFQQTLRAAIETAARTEALVTIGIKPDRPETGYGYIQVNQEHTDLTTSIKVRFGINAYKVKTFAEKPDLDTAKQFLESGDFLWNSGVFVWQVDSIIEEYKRHLPQIYFDMQNIIQAIGTRKEKKVIESFYSWVHPISIDYGVMEKAESVYVLEGHFGWSDAGSWDEISRHLAQERIMDESIVLNEAQNVFAIRPKGKSIAVVGIDDVIVIDTKDALLICKRGRSQEVKTVVDALKRRQLEEFM</sequence>
<dbReference type="AlphaFoldDB" id="A0A395M0P5"/>
<accession>A0A395M0P5</accession>
<keyword evidence="8" id="KW-0812">Transmembrane</keyword>
<dbReference type="SUPFAM" id="SSF159283">
    <property type="entry name" value="Guanosine diphospho-D-mannose pyrophosphorylase/mannose-6-phosphate isomerase linker domain"/>
    <property type="match status" value="1"/>
</dbReference>
<name>A0A395M0P5_9BACT</name>
<keyword evidence="6" id="KW-0342">GTP-binding</keyword>
<evidence type="ECO:0000256" key="3">
    <source>
        <dbReference type="ARBA" id="ARBA00022679"/>
    </source>
</evidence>
<evidence type="ECO:0000256" key="6">
    <source>
        <dbReference type="ARBA" id="ARBA00023134"/>
    </source>
</evidence>
<reference evidence="11 12" key="1">
    <citation type="journal article" date="2011" name="ISME J.">
        <title>Community ecology of hot spring cyanobacterial mats: predominant populations and their functional potential.</title>
        <authorList>
            <person name="Klatt C.G."/>
            <person name="Wood J.M."/>
            <person name="Rusch D.B."/>
            <person name="Bateson M.M."/>
            <person name="Hamamura N."/>
            <person name="Heidelberg J.F."/>
            <person name="Grossman A.R."/>
            <person name="Bhaya D."/>
            <person name="Cohan F.M."/>
            <person name="Kuhl M."/>
            <person name="Bryant D.A."/>
            <person name="Ward D.M."/>
        </authorList>
    </citation>
    <scope>NUCLEOTIDE SEQUENCE [LARGE SCALE GENOMIC DNA]</scope>
    <source>
        <strain evidence="11">OS</strain>
    </source>
</reference>
<dbReference type="Pfam" id="PF00483">
    <property type="entry name" value="NTP_transferase"/>
    <property type="match status" value="1"/>
</dbReference>
<dbReference type="FunFam" id="3.90.550.10:FF:000046">
    <property type="entry name" value="Mannose-1-phosphate guanylyltransferase (GDP)"/>
    <property type="match status" value="1"/>
</dbReference>
<dbReference type="InterPro" id="IPR049577">
    <property type="entry name" value="GMPP_N"/>
</dbReference>
<dbReference type="PANTHER" id="PTHR46390">
    <property type="entry name" value="MANNOSE-1-PHOSPHATE GUANYLYLTRANSFERASE"/>
    <property type="match status" value="1"/>
</dbReference>
<evidence type="ECO:0000256" key="5">
    <source>
        <dbReference type="ARBA" id="ARBA00022741"/>
    </source>
</evidence>
<feature type="transmembrane region" description="Helical" evidence="8">
    <location>
        <begin position="20"/>
        <end position="37"/>
    </location>
</feature>
<comment type="caution">
    <text evidence="11">The sequence shown here is derived from an EMBL/GenBank/DDBJ whole genome shotgun (WGS) entry which is preliminary data.</text>
</comment>